<protein>
    <submittedName>
        <fullName evidence="3">Uncharacterized protein</fullName>
    </submittedName>
</protein>
<evidence type="ECO:0000313" key="3">
    <source>
        <dbReference type="EMBL" id="SFA52376.1"/>
    </source>
</evidence>
<accession>A0A1I0TN12</accession>
<dbReference type="Proteomes" id="UP000198979">
    <property type="component" value="Unassembled WGS sequence"/>
</dbReference>
<proteinExistence type="predicted"/>
<reference evidence="4" key="1">
    <citation type="submission" date="2016-10" db="EMBL/GenBank/DDBJ databases">
        <authorList>
            <person name="Varghese N."/>
            <person name="Submissions S."/>
        </authorList>
    </citation>
    <scope>NUCLEOTIDE SEQUENCE [LARGE SCALE GENOMIC DNA]</scope>
    <source>
        <strain evidence="4">K1</strain>
    </source>
</reference>
<feature type="region of interest" description="Disordered" evidence="2">
    <location>
        <begin position="457"/>
        <end position="476"/>
    </location>
</feature>
<dbReference type="EMBL" id="FOJQ01000032">
    <property type="protein sequence ID" value="SFA52376.1"/>
    <property type="molecule type" value="Genomic_DNA"/>
</dbReference>
<dbReference type="OrthoDB" id="2973663at2"/>
<sequence>MFIKCYNSFADYSSQYKLSQDEFYIYCYLYTNRTYEEYVLTSIDLIHQTLNISFSNKESSNKKIIMNCLLNLKQKGIISFETDQFKNNTALYITFREIETTGFEGISYEKFRSFKNVTDCYIYFCVARYQKLNGFKASYNDWASVLGVSRKTAIEMIEDVCKRGIIYKEIGEYTDEEIRSNQKKQEKNRYYIQKVEQKEKDVAKQVTTSSKETVQIVQENDTTNTANEQEQREHNWYVKGSQLTANDFYIYLTTNDEKLKKQAEARINAISKNEKGKYIVESLMKEAQEKVKDEKRKAEQEMLKQMTNAVRLKNGDIVAVDEKNIDSIDVNEVDCIFYSYYEEHLEGYGEIEGFQTGNLIGGKFVYDDRPDMIQRGWELYIEHVKTGEMLTSDKIRSIKDTVVNEFFPTQENETVKVVAKKVENEYVKMAERAKREAEQKRKREVIDIAAIVAEEWEKEEKEQEQSEKERQERQSKLSAWLDEIDKKRKTYIVEDDDDLSFLDELD</sequence>
<evidence type="ECO:0000313" key="4">
    <source>
        <dbReference type="Proteomes" id="UP000198979"/>
    </source>
</evidence>
<dbReference type="RefSeq" id="WP_091703440.1">
    <property type="nucleotide sequence ID" value="NZ_FOJQ01000032.1"/>
</dbReference>
<keyword evidence="4" id="KW-1185">Reference proteome</keyword>
<dbReference type="AlphaFoldDB" id="A0A1I0TN12"/>
<dbReference type="STRING" id="150248.SAMN05216169_103224"/>
<name>A0A1I0TN12_9BACL</name>
<evidence type="ECO:0000256" key="2">
    <source>
        <dbReference type="SAM" id="MobiDB-lite"/>
    </source>
</evidence>
<evidence type="ECO:0000256" key="1">
    <source>
        <dbReference type="SAM" id="Coils"/>
    </source>
</evidence>
<keyword evidence="1" id="KW-0175">Coiled coil</keyword>
<feature type="compositionally biased region" description="Basic and acidic residues" evidence="2">
    <location>
        <begin position="458"/>
        <end position="475"/>
    </location>
</feature>
<gene>
    <name evidence="3" type="ORF">SAMN05216169_103224</name>
</gene>
<feature type="coiled-coil region" evidence="1">
    <location>
        <begin position="281"/>
        <end position="308"/>
    </location>
</feature>
<organism evidence="3 4">
    <name type="scientific">Anoxybacillus pushchinoensis</name>
    <dbReference type="NCBI Taxonomy" id="150248"/>
    <lineage>
        <taxon>Bacteria</taxon>
        <taxon>Bacillati</taxon>
        <taxon>Bacillota</taxon>
        <taxon>Bacilli</taxon>
        <taxon>Bacillales</taxon>
        <taxon>Anoxybacillaceae</taxon>
        <taxon>Anoxybacillus</taxon>
    </lineage>
</organism>